<keyword evidence="2" id="KW-1133">Transmembrane helix</keyword>
<feature type="region of interest" description="Disordered" evidence="1">
    <location>
        <begin position="1"/>
        <end position="29"/>
    </location>
</feature>
<evidence type="ECO:0000256" key="1">
    <source>
        <dbReference type="SAM" id="MobiDB-lite"/>
    </source>
</evidence>
<evidence type="ECO:0000313" key="3">
    <source>
        <dbReference type="EMBL" id="GLW71952.1"/>
    </source>
</evidence>
<organism evidence="3 4">
    <name type="scientific">Kitasatospora phosalacinea</name>
    <dbReference type="NCBI Taxonomy" id="2065"/>
    <lineage>
        <taxon>Bacteria</taxon>
        <taxon>Bacillati</taxon>
        <taxon>Actinomycetota</taxon>
        <taxon>Actinomycetes</taxon>
        <taxon>Kitasatosporales</taxon>
        <taxon>Streptomycetaceae</taxon>
        <taxon>Kitasatospora</taxon>
    </lineage>
</organism>
<dbReference type="Proteomes" id="UP001165041">
    <property type="component" value="Unassembled WGS sequence"/>
</dbReference>
<gene>
    <name evidence="3" type="ORF">Kpho02_42510</name>
</gene>
<evidence type="ECO:0000256" key="2">
    <source>
        <dbReference type="SAM" id="Phobius"/>
    </source>
</evidence>
<protein>
    <submittedName>
        <fullName evidence="3">Uncharacterized protein</fullName>
    </submittedName>
</protein>
<keyword evidence="2" id="KW-0812">Transmembrane</keyword>
<reference evidence="3" key="1">
    <citation type="submission" date="2023-02" db="EMBL/GenBank/DDBJ databases">
        <title>Kitasatospora phosalacinea NBRC 14627.</title>
        <authorList>
            <person name="Ichikawa N."/>
            <person name="Sato H."/>
            <person name="Tonouchi N."/>
        </authorList>
    </citation>
    <scope>NUCLEOTIDE SEQUENCE</scope>
    <source>
        <strain evidence="3">NBRC 14627</strain>
    </source>
</reference>
<comment type="caution">
    <text evidence="3">The sequence shown here is derived from an EMBL/GenBank/DDBJ whole genome shotgun (WGS) entry which is preliminary data.</text>
</comment>
<dbReference type="EMBL" id="BSSA01000014">
    <property type="protein sequence ID" value="GLW71952.1"/>
    <property type="molecule type" value="Genomic_DNA"/>
</dbReference>
<name>A0A9W6QCB7_9ACTN</name>
<keyword evidence="2" id="KW-0472">Membrane</keyword>
<evidence type="ECO:0000313" key="4">
    <source>
        <dbReference type="Proteomes" id="UP001165041"/>
    </source>
</evidence>
<proteinExistence type="predicted"/>
<sequence length="184" mass="18171">MLAAMTDQTVATPPPPTDRPAASPLLTTAQRRPARTLSVPVWLVAGLTGFAAGAATVGLAWGLSSSGSSAPAAASANTGTFTLVGSMTLTSGAVDTKTGCAGSGGYNDIRTGAGVTVYDESGKVLAIGALGPGVTQGVDGCAFTVNVTKVPRGPKFYQVEISHRGKINLSSSDAEAGLFGATLG</sequence>
<feature type="transmembrane region" description="Helical" evidence="2">
    <location>
        <begin position="41"/>
        <end position="63"/>
    </location>
</feature>
<accession>A0A9W6QCB7</accession>
<dbReference type="AlphaFoldDB" id="A0A9W6QCB7"/>